<keyword evidence="6 9" id="KW-0051">Antiviral defense</keyword>
<comment type="subunit">
    <text evidence="9">Homodimer, forms a heterotetramer with a Cas2 homodimer.</text>
</comment>
<keyword evidence="5 9" id="KW-0460">Magnesium</keyword>
<dbReference type="EMBL" id="CP002690">
    <property type="protein sequence ID" value="AEE14453.1"/>
    <property type="molecule type" value="Genomic_DNA"/>
</dbReference>
<dbReference type="CDD" id="cd09722">
    <property type="entry name" value="Cas1_I-B"/>
    <property type="match status" value="1"/>
</dbReference>
<evidence type="ECO:0000256" key="4">
    <source>
        <dbReference type="ARBA" id="ARBA00022801"/>
    </source>
</evidence>
<keyword evidence="4 9" id="KW-0378">Hydrolase</keyword>
<evidence type="ECO:0000313" key="11">
    <source>
        <dbReference type="Proteomes" id="UP000011765"/>
    </source>
</evidence>
<dbReference type="Pfam" id="PF01867">
    <property type="entry name" value="Cas_Cas1"/>
    <property type="match status" value="1"/>
</dbReference>
<dbReference type="PANTHER" id="PTHR43219:SF1">
    <property type="entry name" value="CRISPR-ASSOCIATED ENDONUCLEASE CAS1"/>
    <property type="match status" value="1"/>
</dbReference>
<name>M1E729_9BACT</name>
<dbReference type="InterPro" id="IPR002729">
    <property type="entry name" value="CRISPR-assoc_Cas1"/>
</dbReference>
<comment type="similarity">
    <text evidence="9">Belongs to the CRISPR-associated endonuclease Cas1 family.</text>
</comment>
<proteinExistence type="inferred from homology"/>
<keyword evidence="2 9" id="KW-0479">Metal-binding</keyword>
<organism evidence="10 11">
    <name type="scientific">Thermodesulfobium narugense DSM 14796</name>
    <dbReference type="NCBI Taxonomy" id="747365"/>
    <lineage>
        <taxon>Bacteria</taxon>
        <taxon>Pseudomonadati</taxon>
        <taxon>Thermodesulfobiota</taxon>
        <taxon>Thermodesulfobiia</taxon>
        <taxon>Thermodesulfobiales</taxon>
        <taxon>Thermodesulfobiaceae</taxon>
        <taxon>Thermodesulfobium</taxon>
    </lineage>
</organism>
<feature type="binding site" evidence="9">
    <location>
        <position position="164"/>
    </location>
    <ligand>
        <name>Mn(2+)</name>
        <dbReference type="ChEBI" id="CHEBI:29035"/>
    </ligand>
</feature>
<dbReference type="GO" id="GO:0043571">
    <property type="term" value="P:maintenance of CRISPR repeat elements"/>
    <property type="evidence" value="ECO:0007669"/>
    <property type="project" value="UniProtKB-UniRule"/>
</dbReference>
<dbReference type="GO" id="GO:0046872">
    <property type="term" value="F:metal ion binding"/>
    <property type="evidence" value="ECO:0007669"/>
    <property type="project" value="UniProtKB-UniRule"/>
</dbReference>
<evidence type="ECO:0000256" key="6">
    <source>
        <dbReference type="ARBA" id="ARBA00023118"/>
    </source>
</evidence>
<evidence type="ECO:0000256" key="5">
    <source>
        <dbReference type="ARBA" id="ARBA00022842"/>
    </source>
</evidence>
<gene>
    <name evidence="9" type="primary">cas1</name>
    <name evidence="10" type="ORF">Thena_0820</name>
</gene>
<dbReference type="KEGG" id="tnr:Thena_0820"/>
<reference evidence="10 11" key="1">
    <citation type="submission" date="2011-04" db="EMBL/GenBank/DDBJ databases">
        <title>The complete genome of Thermodesulfobium narugense DSM 14796.</title>
        <authorList>
            <consortium name="US DOE Joint Genome Institute (JGI-PGF)"/>
            <person name="Lucas S."/>
            <person name="Han J."/>
            <person name="Lapidus A."/>
            <person name="Bruce D."/>
            <person name="Goodwin L."/>
            <person name="Pitluck S."/>
            <person name="Peters L."/>
            <person name="Kyrpides N."/>
            <person name="Mavromatis K."/>
            <person name="Pagani I."/>
            <person name="Ivanova N."/>
            <person name="Ovchinnikova G."/>
            <person name="Zhang X."/>
            <person name="Saunders L."/>
            <person name="Detter J.C."/>
            <person name="Tapia R."/>
            <person name="Han C."/>
            <person name="Land M."/>
            <person name="Hauser L."/>
            <person name="Markowitz V."/>
            <person name="Cheng J.-F."/>
            <person name="Hugenholtz P."/>
            <person name="Woyke T."/>
            <person name="Wu D."/>
            <person name="Spring S."/>
            <person name="Schroeder M."/>
            <person name="Brambilla E."/>
            <person name="Klenk H.-P."/>
            <person name="Eisen J.A."/>
        </authorList>
    </citation>
    <scope>NUCLEOTIDE SEQUENCE [LARGE SCALE GENOMIC DNA]</scope>
    <source>
        <strain evidence="10 11">DSM 14796</strain>
    </source>
</reference>
<feature type="binding site" evidence="9">
    <location>
        <position position="245"/>
    </location>
    <ligand>
        <name>Mn(2+)</name>
        <dbReference type="ChEBI" id="CHEBI:29035"/>
    </ligand>
</feature>
<comment type="cofactor">
    <cofactor evidence="9">
        <name>Mg(2+)</name>
        <dbReference type="ChEBI" id="CHEBI:18420"/>
    </cofactor>
    <cofactor evidence="9">
        <name>Mn(2+)</name>
        <dbReference type="ChEBI" id="CHEBI:29035"/>
    </cofactor>
</comment>
<dbReference type="GO" id="GO:0016787">
    <property type="term" value="F:hydrolase activity"/>
    <property type="evidence" value="ECO:0007669"/>
    <property type="project" value="UniProtKB-KW"/>
</dbReference>
<evidence type="ECO:0000313" key="10">
    <source>
        <dbReference type="EMBL" id="AEE14453.1"/>
    </source>
</evidence>
<keyword evidence="11" id="KW-1185">Reference proteome</keyword>
<dbReference type="Proteomes" id="UP000011765">
    <property type="component" value="Chromosome"/>
</dbReference>
<accession>M1E729</accession>
<dbReference type="eggNOG" id="COG1518">
    <property type="taxonomic scope" value="Bacteria"/>
</dbReference>
<dbReference type="NCBIfam" id="TIGR03641">
    <property type="entry name" value="cas1_HMARI"/>
    <property type="match status" value="1"/>
</dbReference>
<dbReference type="EC" id="3.1.-.-" evidence="9"/>
<evidence type="ECO:0000256" key="7">
    <source>
        <dbReference type="ARBA" id="ARBA00023125"/>
    </source>
</evidence>
<comment type="function">
    <text evidence="9">CRISPR (clustered regularly interspaced short palindromic repeat), is an adaptive immune system that provides protection against mobile genetic elements (viruses, transposable elements and conjugative plasmids). CRISPR clusters contain spacers, sequences complementary to antecedent mobile elements, and target invading nucleic acids. CRISPR clusters are transcribed and processed into CRISPR RNA (crRNA). Acts as a dsDNA endonuclease. Involved in the integration of spacer DNA into the CRISPR cassette.</text>
</comment>
<evidence type="ECO:0000256" key="1">
    <source>
        <dbReference type="ARBA" id="ARBA00022722"/>
    </source>
</evidence>
<dbReference type="PANTHER" id="PTHR43219">
    <property type="entry name" value="CRISPR-ASSOCIATED ENDONUCLEASE CAS1"/>
    <property type="match status" value="1"/>
</dbReference>
<dbReference type="InterPro" id="IPR019858">
    <property type="entry name" value="CRISPR-assoc_Cas1_HMARI/TNEAP"/>
</dbReference>
<dbReference type="HOGENOM" id="CLU_052779_2_0_9"/>
<evidence type="ECO:0000256" key="8">
    <source>
        <dbReference type="ARBA" id="ARBA00023211"/>
    </source>
</evidence>
<protein>
    <recommendedName>
        <fullName evidence="9">CRISPR-associated endonuclease Cas1</fullName>
        <ecNumber evidence="9">3.1.-.-</ecNumber>
    </recommendedName>
</protein>
<keyword evidence="7 9" id="KW-0238">DNA-binding</keyword>
<sequence>MLCVVNKMKETVYIFNSGRIQRKDNTLFFESENGTKKFLPVENIKEIFVFGEVDFNKKTLEFLTTKQIIVHFFNFYDYYVGSFYPREHYNSGYMILKQALAYETTGRRLKIAKSFVEGAAKNSLKILKYYNRRGQNLISIIEEIESYVQEIECQESIETLMHVEGKIKQSYYGAFKNIINNSDFTFEKRTKKPPKDYLNALISFSNSLIYTYCLSEIYQTHLDPRIGFLHSTNFRRFSLNLDIAEIFKPVIGDRTIFAVLNKGIIDSRDFDNNLNGIILKPSGCRKFLEVLQERLNQTIKHSTLKREVSYRRLIRLECYKIEKFLMEDYEYKPFVMDW</sequence>
<dbReference type="GO" id="GO:0003677">
    <property type="term" value="F:DNA binding"/>
    <property type="evidence" value="ECO:0007669"/>
    <property type="project" value="UniProtKB-KW"/>
</dbReference>
<evidence type="ECO:0000256" key="2">
    <source>
        <dbReference type="ARBA" id="ARBA00022723"/>
    </source>
</evidence>
<dbReference type="GO" id="GO:0051607">
    <property type="term" value="P:defense response to virus"/>
    <property type="evidence" value="ECO:0007669"/>
    <property type="project" value="UniProtKB-UniRule"/>
</dbReference>
<feature type="binding site" evidence="9">
    <location>
        <position position="230"/>
    </location>
    <ligand>
        <name>Mn(2+)</name>
        <dbReference type="ChEBI" id="CHEBI:29035"/>
    </ligand>
</feature>
<keyword evidence="1 9" id="KW-0540">Nuclease</keyword>
<keyword evidence="3 9" id="KW-0255">Endonuclease</keyword>
<dbReference type="STRING" id="747365.Thena_0820"/>
<dbReference type="Gene3D" id="3.100.10.20">
    <property type="entry name" value="CRISPR-associated endonuclease Cas1, N-terminal domain"/>
    <property type="match status" value="1"/>
</dbReference>
<evidence type="ECO:0000256" key="3">
    <source>
        <dbReference type="ARBA" id="ARBA00022759"/>
    </source>
</evidence>
<evidence type="ECO:0000256" key="9">
    <source>
        <dbReference type="HAMAP-Rule" id="MF_01470"/>
    </source>
</evidence>
<dbReference type="NCBIfam" id="TIGR00287">
    <property type="entry name" value="cas1"/>
    <property type="match status" value="1"/>
</dbReference>
<dbReference type="HAMAP" id="MF_01470">
    <property type="entry name" value="Cas1"/>
    <property type="match status" value="1"/>
</dbReference>
<dbReference type="Gene3D" id="1.20.120.920">
    <property type="entry name" value="CRISPR-associated endonuclease Cas1, C-terminal domain"/>
    <property type="match status" value="1"/>
</dbReference>
<dbReference type="AlphaFoldDB" id="M1E729"/>
<dbReference type="InterPro" id="IPR042211">
    <property type="entry name" value="CRISPR-assoc_Cas1_N"/>
</dbReference>
<dbReference type="GO" id="GO:0004520">
    <property type="term" value="F:DNA endonuclease activity"/>
    <property type="evidence" value="ECO:0007669"/>
    <property type="project" value="InterPro"/>
</dbReference>
<keyword evidence="8 9" id="KW-0464">Manganese</keyword>
<dbReference type="InterPro" id="IPR042206">
    <property type="entry name" value="CRISPR-assoc_Cas1_C"/>
</dbReference>